<protein>
    <submittedName>
        <fullName evidence="1">Uncharacterized protein</fullName>
    </submittedName>
</protein>
<proteinExistence type="predicted"/>
<keyword evidence="2" id="KW-1185">Reference proteome</keyword>
<evidence type="ECO:0000313" key="1">
    <source>
        <dbReference type="EMBL" id="MFD2648057.1"/>
    </source>
</evidence>
<name>A0ABW5QKI3_9HYPH</name>
<gene>
    <name evidence="1" type="ORF">ACFSX5_09665</name>
</gene>
<sequence>MRVKLYVSEVQDRAGKAQMLVLQDGPSAAIPLRLQDREWRLLGTTATSDHRIPATAAAVEAALRRDGHCVLELGVDGSAPD</sequence>
<dbReference type="EMBL" id="JBHUNP010000001">
    <property type="protein sequence ID" value="MFD2648057.1"/>
    <property type="molecule type" value="Genomic_DNA"/>
</dbReference>
<dbReference type="RefSeq" id="WP_386833126.1">
    <property type="nucleotide sequence ID" value="NZ_JBHUNP010000001.1"/>
</dbReference>
<comment type="caution">
    <text evidence="1">The sequence shown here is derived from an EMBL/GenBank/DDBJ whole genome shotgun (WGS) entry which is preliminary data.</text>
</comment>
<accession>A0ABW5QKI3</accession>
<dbReference type="Proteomes" id="UP001597521">
    <property type="component" value="Unassembled WGS sequence"/>
</dbReference>
<organism evidence="1 2">
    <name type="scientific">Devosia albogilva</name>
    <dbReference type="NCBI Taxonomy" id="429726"/>
    <lineage>
        <taxon>Bacteria</taxon>
        <taxon>Pseudomonadati</taxon>
        <taxon>Pseudomonadota</taxon>
        <taxon>Alphaproteobacteria</taxon>
        <taxon>Hyphomicrobiales</taxon>
        <taxon>Devosiaceae</taxon>
        <taxon>Devosia</taxon>
    </lineage>
</organism>
<reference evidence="2" key="1">
    <citation type="journal article" date="2019" name="Int. J. Syst. Evol. Microbiol.">
        <title>The Global Catalogue of Microorganisms (GCM) 10K type strain sequencing project: providing services to taxonomists for standard genome sequencing and annotation.</title>
        <authorList>
            <consortium name="The Broad Institute Genomics Platform"/>
            <consortium name="The Broad Institute Genome Sequencing Center for Infectious Disease"/>
            <person name="Wu L."/>
            <person name="Ma J."/>
        </authorList>
    </citation>
    <scope>NUCLEOTIDE SEQUENCE [LARGE SCALE GENOMIC DNA]</scope>
    <source>
        <strain evidence="2">CCM 7427</strain>
    </source>
</reference>
<evidence type="ECO:0000313" key="2">
    <source>
        <dbReference type="Proteomes" id="UP001597521"/>
    </source>
</evidence>